<sequence>MIGLVSPLKALATTISLSGVVAGGYGVSYLLKDEGAKLIPEEKRKVGPTETRRTIKEEEFRGGKGSKDYSPSVALPIIQQKKFAAEEIYKQDDGKTICKNLILSGNSVSFEIVEQDFCDQKVKELWNSDSQRQPKLWIRADEKGVIEKDLKQHSITLTDSSAMNKGWKCQDIRQDNGEKWIVSCEKEVREQSDEEEIL</sequence>
<evidence type="ECO:0000313" key="1">
    <source>
        <dbReference type="EMBL" id="ADX97692.1"/>
    </source>
</evidence>
<name>F0QQC2_MYCSL</name>
<protein>
    <submittedName>
        <fullName evidence="1">Uncharacterized protein</fullName>
    </submittedName>
</protein>
<dbReference type="EMBL" id="CP002525">
    <property type="protein sequence ID" value="ADX97692.1"/>
    <property type="molecule type" value="Genomic_DNA"/>
</dbReference>
<evidence type="ECO:0000313" key="2">
    <source>
        <dbReference type="Proteomes" id="UP000007484"/>
    </source>
</evidence>
<dbReference type="Proteomes" id="UP000007484">
    <property type="component" value="Chromosome"/>
</dbReference>
<gene>
    <name evidence="1" type="ordered locus">MSU_0148</name>
</gene>
<keyword evidence="2" id="KW-1185">Reference proteome</keyword>
<proteinExistence type="predicted"/>
<dbReference type="STRING" id="768700.MSU_0148"/>
<dbReference type="HOGENOM" id="CLU_1382791_0_0_14"/>
<organism evidence="1 2">
    <name type="scientific">Mycoplasma suis (strain Illinois)</name>
    <dbReference type="NCBI Taxonomy" id="768700"/>
    <lineage>
        <taxon>Bacteria</taxon>
        <taxon>Bacillati</taxon>
        <taxon>Mycoplasmatota</taxon>
        <taxon>Mollicutes</taxon>
        <taxon>Mycoplasmataceae</taxon>
        <taxon>Mycoplasma</taxon>
    </lineage>
</organism>
<accession>F0QQC2</accession>
<dbReference type="RefSeq" id="WP_013608844.1">
    <property type="nucleotide sequence ID" value="NC_015155.1"/>
</dbReference>
<reference evidence="1 2" key="1">
    <citation type="journal article" date="2011" name="J. Bacteriol.">
        <title>Complete genome sequences of two hemotropic Mycoplasmas, Mycoplasma haemofelis strain Ohio2 and Mycoplasma suis strain Illinois.</title>
        <authorList>
            <person name="Messick J.B."/>
            <person name="Santos A.P."/>
            <person name="Guimaraes A.M."/>
        </authorList>
    </citation>
    <scope>NUCLEOTIDE SEQUENCE [LARGE SCALE GENOMIC DNA]</scope>
    <source>
        <strain evidence="1 2">Illinois</strain>
    </source>
</reference>
<dbReference type="KEGG" id="mss:MSU_0148"/>
<dbReference type="AlphaFoldDB" id="F0QQC2"/>